<proteinExistence type="predicted"/>
<dbReference type="EMBL" id="JAGGLB010000026">
    <property type="protein sequence ID" value="MBP1994579.1"/>
    <property type="molecule type" value="Genomic_DNA"/>
</dbReference>
<evidence type="ECO:0000313" key="1">
    <source>
        <dbReference type="EMBL" id="MBP1994579.1"/>
    </source>
</evidence>
<keyword evidence="2" id="KW-1185">Reference proteome</keyword>
<comment type="caution">
    <text evidence="1">The sequence shown here is derived from an EMBL/GenBank/DDBJ whole genome shotgun (WGS) entry which is preliminary data.</text>
</comment>
<dbReference type="Proteomes" id="UP001519287">
    <property type="component" value="Unassembled WGS sequence"/>
</dbReference>
<gene>
    <name evidence="1" type="ORF">J2Z66_006218</name>
</gene>
<accession>A0ABS4J412</accession>
<evidence type="ECO:0000313" key="2">
    <source>
        <dbReference type="Proteomes" id="UP001519287"/>
    </source>
</evidence>
<reference evidence="1 2" key="1">
    <citation type="submission" date="2021-03" db="EMBL/GenBank/DDBJ databases">
        <title>Genomic Encyclopedia of Type Strains, Phase IV (KMG-IV): sequencing the most valuable type-strain genomes for metagenomic binning, comparative biology and taxonomic classification.</title>
        <authorList>
            <person name="Goeker M."/>
        </authorList>
    </citation>
    <scope>NUCLEOTIDE SEQUENCE [LARGE SCALE GENOMIC DNA]</scope>
    <source>
        <strain evidence="1 2">DSM 26048</strain>
    </source>
</reference>
<sequence length="35" mass="3852">MDLFLQLAVVIIATKIAGDVSVRLGQMKIGMHRLL</sequence>
<protein>
    <submittedName>
        <fullName evidence="1">Uncharacterized protein</fullName>
    </submittedName>
</protein>
<name>A0ABS4J412_9BACL</name>
<organism evidence="1 2">
    <name type="scientific">Paenibacillus eucommiae</name>
    <dbReference type="NCBI Taxonomy" id="1355755"/>
    <lineage>
        <taxon>Bacteria</taxon>
        <taxon>Bacillati</taxon>
        <taxon>Bacillota</taxon>
        <taxon>Bacilli</taxon>
        <taxon>Bacillales</taxon>
        <taxon>Paenibacillaceae</taxon>
        <taxon>Paenibacillus</taxon>
    </lineage>
</organism>